<protein>
    <submittedName>
        <fullName evidence="1">Antitoxin</fullName>
    </submittedName>
</protein>
<proteinExistence type="predicted"/>
<name>A0A8S5ST51_9CAUD</name>
<reference evidence="1" key="1">
    <citation type="journal article" date="2021" name="Proc. Natl. Acad. Sci. U.S.A.">
        <title>A Catalog of Tens of Thousands of Viruses from Human Metagenomes Reveals Hidden Associations with Chronic Diseases.</title>
        <authorList>
            <person name="Tisza M.J."/>
            <person name="Buck C.B."/>
        </authorList>
    </citation>
    <scope>NUCLEOTIDE SEQUENCE</scope>
    <source>
        <strain evidence="1">Ct8hB11</strain>
    </source>
</reference>
<accession>A0A8S5ST51</accession>
<sequence>MPKENLVFEVHRTEPVGNVVRINDKTRKIVNQLRRETGFSATRIIEMCMEYASENYEIKEVE</sequence>
<evidence type="ECO:0000313" key="1">
    <source>
        <dbReference type="EMBL" id="DAF54229.1"/>
    </source>
</evidence>
<organism evidence="1">
    <name type="scientific">Siphoviridae sp. ct8hB11</name>
    <dbReference type="NCBI Taxonomy" id="2827790"/>
    <lineage>
        <taxon>Viruses</taxon>
        <taxon>Duplodnaviria</taxon>
        <taxon>Heunggongvirae</taxon>
        <taxon>Uroviricota</taxon>
        <taxon>Caudoviricetes</taxon>
    </lineage>
</organism>
<dbReference type="EMBL" id="BK032675">
    <property type="protein sequence ID" value="DAF54229.1"/>
    <property type="molecule type" value="Genomic_DNA"/>
</dbReference>